<organism evidence="6">
    <name type="scientific">freshwater metagenome</name>
    <dbReference type="NCBI Taxonomy" id="449393"/>
    <lineage>
        <taxon>unclassified sequences</taxon>
        <taxon>metagenomes</taxon>
        <taxon>ecological metagenomes</taxon>
    </lineage>
</organism>
<evidence type="ECO:0000256" key="3">
    <source>
        <dbReference type="ARBA" id="ARBA00023163"/>
    </source>
</evidence>
<sequence length="261" mass="27485">MPTTAAGSTGTTATDTATRLREAAYALFEQQGYAATTVDQIAAEAGVGRTTFFRVFGSKEDVIFPDHEALAARVAARLDTLGDDPGAAPLGATEAARIVLEHYLAEGDLARARYRLTASVPTLRDREVSSTAGYRRRFRDALRGWTGEEPGDDLRAEVVAGSIVTAHNHVLRRWLRGAVDDDGARRELDRALGLVLASVAATGRSGGADQVPPDDGRPGDGRPGTPAGGSTVVVLRSGASLEEVLPELQAALARVEVRVEA</sequence>
<proteinExistence type="predicted"/>
<keyword evidence="1" id="KW-0805">Transcription regulation</keyword>
<feature type="region of interest" description="Disordered" evidence="4">
    <location>
        <begin position="203"/>
        <end position="231"/>
    </location>
</feature>
<evidence type="ECO:0000313" key="6">
    <source>
        <dbReference type="EMBL" id="CAB4754358.1"/>
    </source>
</evidence>
<evidence type="ECO:0000256" key="2">
    <source>
        <dbReference type="ARBA" id="ARBA00023125"/>
    </source>
</evidence>
<dbReference type="InterPro" id="IPR009057">
    <property type="entry name" value="Homeodomain-like_sf"/>
</dbReference>
<dbReference type="AlphaFoldDB" id="A0A6J6U512"/>
<dbReference type="Gene3D" id="1.10.357.10">
    <property type="entry name" value="Tetracycline Repressor, domain 2"/>
    <property type="match status" value="1"/>
</dbReference>
<reference evidence="6" key="1">
    <citation type="submission" date="2020-05" db="EMBL/GenBank/DDBJ databases">
        <authorList>
            <person name="Chiriac C."/>
            <person name="Salcher M."/>
            <person name="Ghai R."/>
            <person name="Kavagutti S V."/>
        </authorList>
    </citation>
    <scope>NUCLEOTIDE SEQUENCE</scope>
</reference>
<dbReference type="EMBL" id="CAEZYQ010000017">
    <property type="protein sequence ID" value="CAB4754358.1"/>
    <property type="molecule type" value="Genomic_DNA"/>
</dbReference>
<dbReference type="GO" id="GO:0003700">
    <property type="term" value="F:DNA-binding transcription factor activity"/>
    <property type="evidence" value="ECO:0007669"/>
    <property type="project" value="TreeGrafter"/>
</dbReference>
<gene>
    <name evidence="6" type="ORF">UFOPK2761_02197</name>
</gene>
<feature type="domain" description="HTH tetR-type" evidence="5">
    <location>
        <begin position="14"/>
        <end position="74"/>
    </location>
</feature>
<name>A0A6J6U512_9ZZZZ</name>
<evidence type="ECO:0000259" key="5">
    <source>
        <dbReference type="PROSITE" id="PS50977"/>
    </source>
</evidence>
<dbReference type="Gene3D" id="1.10.10.60">
    <property type="entry name" value="Homeodomain-like"/>
    <property type="match status" value="1"/>
</dbReference>
<dbReference type="PANTHER" id="PTHR30055">
    <property type="entry name" value="HTH-TYPE TRANSCRIPTIONAL REGULATOR RUTR"/>
    <property type="match status" value="1"/>
</dbReference>
<evidence type="ECO:0000256" key="4">
    <source>
        <dbReference type="SAM" id="MobiDB-lite"/>
    </source>
</evidence>
<dbReference type="InterPro" id="IPR050109">
    <property type="entry name" value="HTH-type_TetR-like_transc_reg"/>
</dbReference>
<dbReference type="PRINTS" id="PR00455">
    <property type="entry name" value="HTHTETR"/>
</dbReference>
<dbReference type="SUPFAM" id="SSF46689">
    <property type="entry name" value="Homeodomain-like"/>
    <property type="match status" value="1"/>
</dbReference>
<dbReference type="PROSITE" id="PS50977">
    <property type="entry name" value="HTH_TETR_2"/>
    <property type="match status" value="1"/>
</dbReference>
<evidence type="ECO:0000256" key="1">
    <source>
        <dbReference type="ARBA" id="ARBA00023015"/>
    </source>
</evidence>
<dbReference type="GO" id="GO:0000976">
    <property type="term" value="F:transcription cis-regulatory region binding"/>
    <property type="evidence" value="ECO:0007669"/>
    <property type="project" value="TreeGrafter"/>
</dbReference>
<accession>A0A6J6U512</accession>
<dbReference type="InterPro" id="IPR001647">
    <property type="entry name" value="HTH_TetR"/>
</dbReference>
<keyword evidence="3" id="KW-0804">Transcription</keyword>
<protein>
    <submittedName>
        <fullName evidence="6">Unannotated protein</fullName>
    </submittedName>
</protein>
<keyword evidence="2" id="KW-0238">DNA-binding</keyword>
<dbReference type="Pfam" id="PF00440">
    <property type="entry name" value="TetR_N"/>
    <property type="match status" value="1"/>
</dbReference>
<dbReference type="PANTHER" id="PTHR30055:SF234">
    <property type="entry name" value="HTH-TYPE TRANSCRIPTIONAL REGULATOR BETI"/>
    <property type="match status" value="1"/>
</dbReference>